<keyword evidence="3" id="KW-1185">Reference proteome</keyword>
<gene>
    <name evidence="2" type="ORF">F53441_14017</name>
</gene>
<dbReference type="AlphaFoldDB" id="A0A8H4NH65"/>
<dbReference type="EMBL" id="JAADJG010001014">
    <property type="protein sequence ID" value="KAF4429373.1"/>
    <property type="molecule type" value="Genomic_DNA"/>
</dbReference>
<sequence length="155" mass="18222">MARRLMHNDTAVFEDGSPPGVPMHYIIWWPLRPDPEMLSLLAREVPEMKRQCAAVAIACDYGHIYKEFNPEPSWHLWKVATMFSTNPFYREDQERRGREKKIDLEDDTYMEEHYCEMMQTRQFTVLDDGGNIRNSVEKHRIPGSSWDDIPSTSTV</sequence>
<name>A0A8H4NH65_9HYPO</name>
<dbReference type="Proteomes" id="UP000605986">
    <property type="component" value="Unassembled WGS sequence"/>
</dbReference>
<organism evidence="2 3">
    <name type="scientific">Fusarium austroafricanum</name>
    <dbReference type="NCBI Taxonomy" id="2364996"/>
    <lineage>
        <taxon>Eukaryota</taxon>
        <taxon>Fungi</taxon>
        <taxon>Dikarya</taxon>
        <taxon>Ascomycota</taxon>
        <taxon>Pezizomycotina</taxon>
        <taxon>Sordariomycetes</taxon>
        <taxon>Hypocreomycetidae</taxon>
        <taxon>Hypocreales</taxon>
        <taxon>Nectriaceae</taxon>
        <taxon>Fusarium</taxon>
        <taxon>Fusarium concolor species complex</taxon>
    </lineage>
</organism>
<evidence type="ECO:0000313" key="2">
    <source>
        <dbReference type="EMBL" id="KAF4429373.1"/>
    </source>
</evidence>
<accession>A0A8H4NH65</accession>
<reference evidence="2" key="1">
    <citation type="submission" date="2020-01" db="EMBL/GenBank/DDBJ databases">
        <title>Identification and distribution of gene clusters putatively required for synthesis of sphingolipid metabolism inhibitors in phylogenetically diverse species of the filamentous fungus Fusarium.</title>
        <authorList>
            <person name="Kim H.-S."/>
            <person name="Busman M."/>
            <person name="Brown D.W."/>
            <person name="Divon H."/>
            <person name="Uhlig S."/>
            <person name="Proctor R.H."/>
        </authorList>
    </citation>
    <scope>NUCLEOTIDE SEQUENCE</scope>
    <source>
        <strain evidence="2">NRRL 53441</strain>
    </source>
</reference>
<proteinExistence type="predicted"/>
<protein>
    <submittedName>
        <fullName evidence="2">Uncharacterized protein</fullName>
    </submittedName>
</protein>
<evidence type="ECO:0000313" key="3">
    <source>
        <dbReference type="Proteomes" id="UP000605986"/>
    </source>
</evidence>
<dbReference type="OrthoDB" id="4360026at2759"/>
<feature type="region of interest" description="Disordered" evidence="1">
    <location>
        <begin position="136"/>
        <end position="155"/>
    </location>
</feature>
<comment type="caution">
    <text evidence="2">The sequence shown here is derived from an EMBL/GenBank/DDBJ whole genome shotgun (WGS) entry which is preliminary data.</text>
</comment>
<evidence type="ECO:0000256" key="1">
    <source>
        <dbReference type="SAM" id="MobiDB-lite"/>
    </source>
</evidence>